<dbReference type="GO" id="GO:0009425">
    <property type="term" value="C:bacterial-type flagellum basal body"/>
    <property type="evidence" value="ECO:0007669"/>
    <property type="project" value="UniProtKB-SubCell"/>
</dbReference>
<organism evidence="10 11">
    <name type="scientific">Ferrimonas lipolytica</name>
    <dbReference type="NCBI Taxonomy" id="2724191"/>
    <lineage>
        <taxon>Bacteria</taxon>
        <taxon>Pseudomonadati</taxon>
        <taxon>Pseudomonadota</taxon>
        <taxon>Gammaproteobacteria</taxon>
        <taxon>Alteromonadales</taxon>
        <taxon>Ferrimonadaceae</taxon>
        <taxon>Ferrimonas</taxon>
    </lineage>
</organism>
<dbReference type="InterPro" id="IPR037925">
    <property type="entry name" value="FlgE/F/G-like"/>
</dbReference>
<dbReference type="GO" id="GO:0009424">
    <property type="term" value="C:bacterial-type flagellum hook"/>
    <property type="evidence" value="ECO:0007669"/>
    <property type="project" value="TreeGrafter"/>
</dbReference>
<reference evidence="10 11" key="1">
    <citation type="submission" date="2020-04" db="EMBL/GenBank/DDBJ databases">
        <title>Ferrimonas sp. S7 isolated from sea water.</title>
        <authorList>
            <person name="Bae S.S."/>
            <person name="Baek K."/>
        </authorList>
    </citation>
    <scope>NUCLEOTIDE SEQUENCE [LARGE SCALE GENOMIC DNA]</scope>
    <source>
        <strain evidence="10 11">S7</strain>
    </source>
</reference>
<dbReference type="Gene3D" id="2.60.98.20">
    <property type="entry name" value="Flagellar hook protein FlgE"/>
    <property type="match status" value="1"/>
</dbReference>
<evidence type="ECO:0000256" key="2">
    <source>
        <dbReference type="ARBA" id="ARBA00009677"/>
    </source>
</evidence>
<comment type="similarity">
    <text evidence="2 5">Belongs to the flagella basal body rod proteins family.</text>
</comment>
<keyword evidence="10" id="KW-0282">Flagellum</keyword>
<keyword evidence="10" id="KW-0969">Cilium</keyword>
<evidence type="ECO:0000256" key="3">
    <source>
        <dbReference type="ARBA" id="ARBA00019015"/>
    </source>
</evidence>
<keyword evidence="4 5" id="KW-0975">Bacterial flagellum</keyword>
<evidence type="ECO:0000259" key="9">
    <source>
        <dbReference type="Pfam" id="PF22692"/>
    </source>
</evidence>
<keyword evidence="10" id="KW-0966">Cell projection</keyword>
<dbReference type="InterPro" id="IPR037058">
    <property type="entry name" value="Falgellar_hook_FlgE_sf"/>
</dbReference>
<dbReference type="RefSeq" id="WP_168660048.1">
    <property type="nucleotide sequence ID" value="NZ_CP051180.1"/>
</dbReference>
<dbReference type="PANTHER" id="PTHR30435">
    <property type="entry name" value="FLAGELLAR PROTEIN"/>
    <property type="match status" value="1"/>
</dbReference>
<dbReference type="InterPro" id="IPR011491">
    <property type="entry name" value="FlgE_D2"/>
</dbReference>
<dbReference type="NCBIfam" id="NF004238">
    <property type="entry name" value="PRK05682.1-1"/>
    <property type="match status" value="1"/>
</dbReference>
<dbReference type="Pfam" id="PF22692">
    <property type="entry name" value="LlgE_F_G_D1"/>
    <property type="match status" value="1"/>
</dbReference>
<dbReference type="SUPFAM" id="SSF117143">
    <property type="entry name" value="Flagellar hook protein flgE"/>
    <property type="match status" value="1"/>
</dbReference>
<evidence type="ECO:0000313" key="10">
    <source>
        <dbReference type="EMBL" id="QIZ76787.1"/>
    </source>
</evidence>
<comment type="function">
    <text evidence="5">A flexible structure which links the flagellar filament to the drive apparatus in the basal body.</text>
</comment>
<accession>A0A6H1UCF7</accession>
<evidence type="ECO:0000256" key="5">
    <source>
        <dbReference type="RuleBase" id="RU362116"/>
    </source>
</evidence>
<evidence type="ECO:0000313" key="11">
    <source>
        <dbReference type="Proteomes" id="UP000501602"/>
    </source>
</evidence>
<dbReference type="InterPro" id="IPR053967">
    <property type="entry name" value="LlgE_F_G-like_D1"/>
</dbReference>
<evidence type="ECO:0000259" key="7">
    <source>
        <dbReference type="Pfam" id="PF06429"/>
    </source>
</evidence>
<dbReference type="PANTHER" id="PTHR30435:SF1">
    <property type="entry name" value="FLAGELLAR HOOK PROTEIN FLGE"/>
    <property type="match status" value="1"/>
</dbReference>
<feature type="domain" description="Flagellar basal-body/hook protein C-terminal" evidence="7">
    <location>
        <begin position="354"/>
        <end position="397"/>
    </location>
</feature>
<comment type="subcellular location">
    <subcellularLocation>
        <location evidence="1 5">Bacterial flagellum basal body</location>
    </subcellularLocation>
</comment>
<evidence type="ECO:0000259" key="6">
    <source>
        <dbReference type="Pfam" id="PF00460"/>
    </source>
</evidence>
<dbReference type="AlphaFoldDB" id="A0A6H1UCF7"/>
<dbReference type="InterPro" id="IPR001444">
    <property type="entry name" value="Flag_bb_rod_N"/>
</dbReference>
<dbReference type="Pfam" id="PF06429">
    <property type="entry name" value="Flg_bbr_C"/>
    <property type="match status" value="1"/>
</dbReference>
<dbReference type="NCBIfam" id="TIGR03506">
    <property type="entry name" value="FlgEFG_subfam"/>
    <property type="match status" value="1"/>
</dbReference>
<dbReference type="Pfam" id="PF07559">
    <property type="entry name" value="FlgE_D2"/>
    <property type="match status" value="1"/>
</dbReference>
<dbReference type="KEGG" id="fes:HER31_07805"/>
<protein>
    <recommendedName>
        <fullName evidence="3 5">Flagellar hook protein FlgE</fullName>
    </recommendedName>
</protein>
<name>A0A6H1UCF7_9GAMM</name>
<dbReference type="InterPro" id="IPR010930">
    <property type="entry name" value="Flg_bb/hook_C_dom"/>
</dbReference>
<evidence type="ECO:0000256" key="4">
    <source>
        <dbReference type="ARBA" id="ARBA00023143"/>
    </source>
</evidence>
<dbReference type="InterPro" id="IPR020013">
    <property type="entry name" value="Flagellar_FlgE/F/G"/>
</dbReference>
<dbReference type="GO" id="GO:0071978">
    <property type="term" value="P:bacterial-type flagellum-dependent swarming motility"/>
    <property type="evidence" value="ECO:0007669"/>
    <property type="project" value="TreeGrafter"/>
</dbReference>
<dbReference type="GO" id="GO:0005829">
    <property type="term" value="C:cytosol"/>
    <property type="evidence" value="ECO:0007669"/>
    <property type="project" value="TreeGrafter"/>
</dbReference>
<dbReference type="EMBL" id="CP051180">
    <property type="protein sequence ID" value="QIZ76787.1"/>
    <property type="molecule type" value="Genomic_DNA"/>
</dbReference>
<dbReference type="Proteomes" id="UP000501602">
    <property type="component" value="Chromosome"/>
</dbReference>
<evidence type="ECO:0000256" key="1">
    <source>
        <dbReference type="ARBA" id="ARBA00004117"/>
    </source>
</evidence>
<keyword evidence="11" id="KW-1185">Reference proteome</keyword>
<feature type="domain" description="Flagellar hook protein FlgE D2" evidence="8">
    <location>
        <begin position="155"/>
        <end position="280"/>
    </location>
</feature>
<evidence type="ECO:0000259" key="8">
    <source>
        <dbReference type="Pfam" id="PF07559"/>
    </source>
</evidence>
<sequence>MSTQIAMSGLRATNQELAVISNNIANSSTVGYRTARAEYSSVYTGGNPGGVSMGGSSQDFSMGGSLNYTGRELDMAIEGNGFFMVQGSDGTMMYSRAGMYGQDAEGNIVDPYGNTLQGYPVTAGGDISTGQVTDLTVDSSASAAKETSSVEMVTNLDSRSEVPTTPFDPSDINSYNSSNTVNVYDSLGNEHAFTQYYVKTGANTWEVHYEVDGVDYTPTPPDELNFDSNGALIAPSGTGSLTIPASDLDGAGEMTIDVDWASSTQYGSDYNNSSIQQDGYAPGELTGIRIAEDGMVYGTYTNGTEQLQGQVVLADFTNPNGLEQTNNTTWTATPTSGAAIVGAPGSGTLGTLNAGYVEGSNVDVTNELVGLMAAQSNYQANAKVLTAADTMTQSLMNAI</sequence>
<proteinExistence type="inferred from homology"/>
<feature type="domain" description="Flagellar hook protein FlgE/F/G-like D1" evidence="9">
    <location>
        <begin position="76"/>
        <end position="135"/>
    </location>
</feature>
<dbReference type="Pfam" id="PF00460">
    <property type="entry name" value="Flg_bb_rod"/>
    <property type="match status" value="1"/>
</dbReference>
<gene>
    <name evidence="10" type="primary">flgE</name>
    <name evidence="10" type="ORF">HER31_07805</name>
</gene>
<feature type="domain" description="Flagellar basal body rod protein N-terminal" evidence="6">
    <location>
        <begin position="4"/>
        <end position="33"/>
    </location>
</feature>
<dbReference type="NCBIfam" id="NF005286">
    <property type="entry name" value="PRK06803.1"/>
    <property type="match status" value="1"/>
</dbReference>